<name>A0A011AJX4_9ACTN</name>
<dbReference type="Proteomes" id="UP000021053">
    <property type="component" value="Unassembled WGS sequence"/>
</dbReference>
<dbReference type="RefSeq" id="WP_035851952.1">
    <property type="nucleotide sequence ID" value="NZ_KK073874.1"/>
</dbReference>
<dbReference type="OrthoDB" id="4198010at2"/>
<proteinExistence type="predicted"/>
<gene>
    <name evidence="1" type="ORF">CryarDRAFT_3426</name>
</gene>
<sequence>MLDEYSPDWIGRAGLDLGPGYCITIALAISSTEALRRAGVPGVLPRVYDALRREARLLGGDYVPVAAFDVGGHAVLVEENGGMGLYRWGGPLSMGTVAVTAYLSPSSGAERLVITRDGAAVAEVDADEPEVVRTDDPALREVLLALVADAFQPFEDEDDPDADGMPDLLRVACEYVGIHPSVHDVAVPAPGAPVRFTA</sequence>
<reference evidence="1 2" key="1">
    <citation type="submission" date="2013-07" db="EMBL/GenBank/DDBJ databases">
        <authorList>
            <consortium name="DOE Joint Genome Institute"/>
            <person name="Eisen J."/>
            <person name="Huntemann M."/>
            <person name="Han J."/>
            <person name="Chen A."/>
            <person name="Kyrpides N."/>
            <person name="Mavromatis K."/>
            <person name="Markowitz V."/>
            <person name="Palaniappan K."/>
            <person name="Ivanova N."/>
            <person name="Schaumberg A."/>
            <person name="Pati A."/>
            <person name="Liolios K."/>
            <person name="Nordberg H.P."/>
            <person name="Cantor M.N."/>
            <person name="Hua S.X."/>
            <person name="Woyke T."/>
        </authorList>
    </citation>
    <scope>NUCLEOTIDE SEQUENCE [LARGE SCALE GENOMIC DNA]</scope>
    <source>
        <strain evidence="1 2">DSM 44712</strain>
    </source>
</reference>
<accession>A0A011AJX4</accession>
<keyword evidence="2" id="KW-1185">Reference proteome</keyword>
<evidence type="ECO:0000313" key="1">
    <source>
        <dbReference type="EMBL" id="EXG82261.1"/>
    </source>
</evidence>
<comment type="caution">
    <text evidence="1">The sequence shown here is derived from an EMBL/GenBank/DDBJ whole genome shotgun (WGS) entry which is preliminary data.</text>
</comment>
<protein>
    <submittedName>
        <fullName evidence="1">Uncharacterized protein</fullName>
    </submittedName>
</protein>
<organism evidence="1 2">
    <name type="scientific">Cryptosporangium arvum DSM 44712</name>
    <dbReference type="NCBI Taxonomy" id="927661"/>
    <lineage>
        <taxon>Bacteria</taxon>
        <taxon>Bacillati</taxon>
        <taxon>Actinomycetota</taxon>
        <taxon>Actinomycetes</taxon>
        <taxon>Cryptosporangiales</taxon>
        <taxon>Cryptosporangiaceae</taxon>
        <taxon>Cryptosporangium</taxon>
    </lineage>
</organism>
<dbReference type="AlphaFoldDB" id="A0A011AJX4"/>
<dbReference type="EMBL" id="JFBT01000001">
    <property type="protein sequence ID" value="EXG82261.1"/>
    <property type="molecule type" value="Genomic_DNA"/>
</dbReference>
<evidence type="ECO:0000313" key="2">
    <source>
        <dbReference type="Proteomes" id="UP000021053"/>
    </source>
</evidence>
<dbReference type="HOGENOM" id="CLU_1376178_0_0_11"/>